<name>A0A8S5MPV1_9CAUD</name>
<dbReference type="EMBL" id="BK014957">
    <property type="protein sequence ID" value="DAD84310.1"/>
    <property type="molecule type" value="Genomic_DNA"/>
</dbReference>
<reference evidence="1" key="1">
    <citation type="journal article" date="2021" name="Proc. Natl. Acad. Sci. U.S.A.">
        <title>A Catalog of Tens of Thousands of Viruses from Human Metagenomes Reveals Hidden Associations with Chronic Diseases.</title>
        <authorList>
            <person name="Tisza M.J."/>
            <person name="Buck C.B."/>
        </authorList>
    </citation>
    <scope>NUCLEOTIDE SEQUENCE</scope>
    <source>
        <strain evidence="1">CtaLC6</strain>
    </source>
</reference>
<organism evidence="1">
    <name type="scientific">Siphoviridae sp. ctaLC6</name>
    <dbReference type="NCBI Taxonomy" id="2826387"/>
    <lineage>
        <taxon>Viruses</taxon>
        <taxon>Duplodnaviria</taxon>
        <taxon>Heunggongvirae</taxon>
        <taxon>Uroviricota</taxon>
        <taxon>Caudoviricetes</taxon>
    </lineage>
</organism>
<accession>A0A8S5MPV1</accession>
<protein>
    <submittedName>
        <fullName evidence="1">Uncharacterized protein</fullName>
    </submittedName>
</protein>
<evidence type="ECO:0000313" key="1">
    <source>
        <dbReference type="EMBL" id="DAD84310.1"/>
    </source>
</evidence>
<sequence>MMVQRYAFLHKIIGNENIFVLNFAKSINP</sequence>
<proteinExistence type="predicted"/>